<feature type="chain" id="PRO_5046345528" evidence="2">
    <location>
        <begin position="25"/>
        <end position="323"/>
    </location>
</feature>
<dbReference type="PANTHER" id="PTHR42928">
    <property type="entry name" value="TRICARBOXYLATE-BINDING PROTEIN"/>
    <property type="match status" value="1"/>
</dbReference>
<protein>
    <submittedName>
        <fullName evidence="3">Tripartite tricarboxylate transporter substrate binding protein</fullName>
    </submittedName>
</protein>
<dbReference type="Pfam" id="PF03401">
    <property type="entry name" value="TctC"/>
    <property type="match status" value="1"/>
</dbReference>
<organism evidence="3 4">
    <name type="scientific">Ramlibacter alkalitolerans</name>
    <dbReference type="NCBI Taxonomy" id="2039631"/>
    <lineage>
        <taxon>Bacteria</taxon>
        <taxon>Pseudomonadati</taxon>
        <taxon>Pseudomonadota</taxon>
        <taxon>Betaproteobacteria</taxon>
        <taxon>Burkholderiales</taxon>
        <taxon>Comamonadaceae</taxon>
        <taxon>Ramlibacter</taxon>
    </lineage>
</organism>
<evidence type="ECO:0000313" key="3">
    <source>
        <dbReference type="EMBL" id="MBL0425215.1"/>
    </source>
</evidence>
<dbReference type="Gene3D" id="3.40.190.10">
    <property type="entry name" value="Periplasmic binding protein-like II"/>
    <property type="match status" value="1"/>
</dbReference>
<dbReference type="EMBL" id="JAEQND010000004">
    <property type="protein sequence ID" value="MBL0425215.1"/>
    <property type="molecule type" value="Genomic_DNA"/>
</dbReference>
<accession>A0ABS1JLU9</accession>
<dbReference type="RefSeq" id="WP_201688605.1">
    <property type="nucleotide sequence ID" value="NZ_JAEQND010000004.1"/>
</dbReference>
<dbReference type="SUPFAM" id="SSF53850">
    <property type="entry name" value="Periplasmic binding protein-like II"/>
    <property type="match status" value="1"/>
</dbReference>
<dbReference type="Gene3D" id="3.40.190.150">
    <property type="entry name" value="Bordetella uptake gene, domain 1"/>
    <property type="match status" value="1"/>
</dbReference>
<keyword evidence="4" id="KW-1185">Reference proteome</keyword>
<sequence>MNRFPTRRTAVAAMLVLATAAAHAAGFPSKTIRLLVGASAGGTTDTLAREIAEDMTKTLGQPVIVENKPGAGGNIAAQEVARAPADGHTLLVSFTSHTMNASLFKKLPYDPVADFTPIALLAQVSSVLVTRTDAPFQSLADVLAQGRKEKQGLTFAIGGTGSSLHMDTYEFELASGVKVTQIPFKGTSPALADVLAGHVDLMFAPVNGARPLIQSGKLRALAVAGTKRIAAFPDAPPITEQIPKYTTNYGWFGVLGPAKLPADVTRALNAAVNKAMQQPRVKARLEADGSTPELGTPEQFGTFLAADLKHWASQTKAFGIKPE</sequence>
<keyword evidence="2" id="KW-0732">Signal</keyword>
<dbReference type="PANTHER" id="PTHR42928:SF5">
    <property type="entry name" value="BLR1237 PROTEIN"/>
    <property type="match status" value="1"/>
</dbReference>
<name>A0ABS1JLU9_9BURK</name>
<comment type="similarity">
    <text evidence="1">Belongs to the UPF0065 (bug) family.</text>
</comment>
<gene>
    <name evidence="3" type="ORF">JI746_08850</name>
</gene>
<proteinExistence type="inferred from homology"/>
<comment type="caution">
    <text evidence="3">The sequence shown here is derived from an EMBL/GenBank/DDBJ whole genome shotgun (WGS) entry which is preliminary data.</text>
</comment>
<dbReference type="InterPro" id="IPR042100">
    <property type="entry name" value="Bug_dom1"/>
</dbReference>
<evidence type="ECO:0000256" key="2">
    <source>
        <dbReference type="SAM" id="SignalP"/>
    </source>
</evidence>
<dbReference type="CDD" id="cd13578">
    <property type="entry name" value="PBP2_Bug27"/>
    <property type="match status" value="1"/>
</dbReference>
<dbReference type="InterPro" id="IPR005064">
    <property type="entry name" value="BUG"/>
</dbReference>
<evidence type="ECO:0000313" key="4">
    <source>
        <dbReference type="Proteomes" id="UP000622707"/>
    </source>
</evidence>
<dbReference type="PIRSF" id="PIRSF017082">
    <property type="entry name" value="YflP"/>
    <property type="match status" value="1"/>
</dbReference>
<evidence type="ECO:0000256" key="1">
    <source>
        <dbReference type="ARBA" id="ARBA00006987"/>
    </source>
</evidence>
<reference evidence="3 4" key="1">
    <citation type="journal article" date="2017" name="Int. J. Syst. Evol. Microbiol.">
        <title>Ramlibacter alkalitolerans sp. nov., alkali-tolerant bacterium isolated from soil of ginseng.</title>
        <authorList>
            <person name="Lee D.H."/>
            <person name="Cha C.J."/>
        </authorList>
    </citation>
    <scope>NUCLEOTIDE SEQUENCE [LARGE SCALE GENOMIC DNA]</scope>
    <source>
        <strain evidence="3 4">KACC 19305</strain>
    </source>
</reference>
<dbReference type="Proteomes" id="UP000622707">
    <property type="component" value="Unassembled WGS sequence"/>
</dbReference>
<feature type="signal peptide" evidence="2">
    <location>
        <begin position="1"/>
        <end position="24"/>
    </location>
</feature>